<evidence type="ECO:0000256" key="1">
    <source>
        <dbReference type="SAM" id="MobiDB-lite"/>
    </source>
</evidence>
<accession>A0A7U9L1B4</accession>
<dbReference type="OrthoDB" id="4570646at2"/>
<dbReference type="RefSeq" id="WP_125047788.1">
    <property type="nucleotide sequence ID" value="NZ_BHZC01000001.1"/>
</dbReference>
<evidence type="ECO:0000313" key="4">
    <source>
        <dbReference type="Proteomes" id="UP000287830"/>
    </source>
</evidence>
<proteinExistence type="predicted"/>
<reference evidence="3 4" key="1">
    <citation type="submission" date="2018-11" db="EMBL/GenBank/DDBJ databases">
        <title>Whole genome sequence of Streptomyces chrestomyceticus NBRC 13444(T).</title>
        <authorList>
            <person name="Komaki H."/>
            <person name="Tamura T."/>
        </authorList>
    </citation>
    <scope>NUCLEOTIDE SEQUENCE [LARGE SCALE GENOMIC DNA]</scope>
    <source>
        <strain evidence="3 4">NBRC 13444</strain>
    </source>
</reference>
<sequence>MNGSSNDLAGWRKSTYSGGGGGNCLEVWDGIPGLIPVRDSKAPHGPALVFSHVAFAAFVGALNRGEFSA</sequence>
<protein>
    <submittedName>
        <fullName evidence="3">Toxin</fullName>
    </submittedName>
</protein>
<feature type="domain" description="DUF397" evidence="2">
    <location>
        <begin position="9"/>
        <end position="62"/>
    </location>
</feature>
<evidence type="ECO:0000313" key="3">
    <source>
        <dbReference type="EMBL" id="GCD38552.1"/>
    </source>
</evidence>
<dbReference type="InterPro" id="IPR007278">
    <property type="entry name" value="DUF397"/>
</dbReference>
<feature type="region of interest" description="Disordered" evidence="1">
    <location>
        <begin position="1"/>
        <end position="21"/>
    </location>
</feature>
<dbReference type="GeneID" id="95625109"/>
<dbReference type="Proteomes" id="UP000287830">
    <property type="component" value="Unassembled WGS sequence"/>
</dbReference>
<dbReference type="AlphaFoldDB" id="A0A7U9L1B4"/>
<organism evidence="3 4">
    <name type="scientific">Streptomyces chrestomyceticus JCM 4735</name>
    <dbReference type="NCBI Taxonomy" id="1306181"/>
    <lineage>
        <taxon>Bacteria</taxon>
        <taxon>Bacillati</taxon>
        <taxon>Actinomycetota</taxon>
        <taxon>Actinomycetes</taxon>
        <taxon>Kitasatosporales</taxon>
        <taxon>Streptomycetaceae</taxon>
        <taxon>Streptomyces</taxon>
    </lineage>
</organism>
<evidence type="ECO:0000259" key="2">
    <source>
        <dbReference type="Pfam" id="PF04149"/>
    </source>
</evidence>
<dbReference type="Pfam" id="PF04149">
    <property type="entry name" value="DUF397"/>
    <property type="match status" value="1"/>
</dbReference>
<comment type="caution">
    <text evidence="3">The sequence shown here is derived from an EMBL/GenBank/DDBJ whole genome shotgun (WGS) entry which is preliminary data.</text>
</comment>
<name>A0A7U9L1B4_9ACTN</name>
<dbReference type="EMBL" id="BHZC01000001">
    <property type="protein sequence ID" value="GCD38552.1"/>
    <property type="molecule type" value="Genomic_DNA"/>
</dbReference>
<gene>
    <name evidence="3" type="ORF">OEIGOIKO_06368</name>
</gene>